<dbReference type="Gene3D" id="2.60.120.1140">
    <property type="entry name" value="Protein of unknown function DUF192"/>
    <property type="match status" value="1"/>
</dbReference>
<keyword evidence="1" id="KW-0472">Membrane</keyword>
<gene>
    <name evidence="2" type="ORF">ELY38_08680</name>
</gene>
<keyword evidence="3" id="KW-1185">Reference proteome</keyword>
<dbReference type="InterPro" id="IPR038695">
    <property type="entry name" value="Saro_0823-like_sf"/>
</dbReference>
<protein>
    <submittedName>
        <fullName evidence="2">DUF192 domain-containing protein</fullName>
    </submittedName>
</protein>
<feature type="transmembrane region" description="Helical" evidence="1">
    <location>
        <begin position="20"/>
        <end position="38"/>
    </location>
</feature>
<dbReference type="Pfam" id="PF02643">
    <property type="entry name" value="DUF192"/>
    <property type="match status" value="1"/>
</dbReference>
<sequence>MFQRQQRLVGFDRPTTRKSIGILALFLIGTALITGMILRQATAFSSGVLHAKEGRYSLMLEVASTSRQRRNGLMERDSLAPDAGMLFVYNEEQTTDHAFWMYQTRIPLDIAFLDHDGEIQSITSMAPCTREKEACPRYPAGTRFWMALEVNAGYFNEHGIAAGDRLEVDPLQHPLLLKPVLLQE</sequence>
<keyword evidence="1" id="KW-1133">Transmembrane helix</keyword>
<organism evidence="2 3">
    <name type="scientific">Vreelandella nanhaiensis</name>
    <dbReference type="NCBI Taxonomy" id="1258546"/>
    <lineage>
        <taxon>Bacteria</taxon>
        <taxon>Pseudomonadati</taxon>
        <taxon>Pseudomonadota</taxon>
        <taxon>Gammaproteobacteria</taxon>
        <taxon>Oceanospirillales</taxon>
        <taxon>Halomonadaceae</taxon>
        <taxon>Vreelandella</taxon>
    </lineage>
</organism>
<dbReference type="InterPro" id="IPR003795">
    <property type="entry name" value="DUF192"/>
</dbReference>
<name>A0A3S0YXT6_9GAMM</name>
<proteinExistence type="predicted"/>
<evidence type="ECO:0000256" key="1">
    <source>
        <dbReference type="SAM" id="Phobius"/>
    </source>
</evidence>
<evidence type="ECO:0000313" key="3">
    <source>
        <dbReference type="Proteomes" id="UP000287023"/>
    </source>
</evidence>
<dbReference type="PANTHER" id="PTHR37953">
    <property type="entry name" value="UPF0127 PROTEIN MJ1496"/>
    <property type="match status" value="1"/>
</dbReference>
<dbReference type="Proteomes" id="UP000287023">
    <property type="component" value="Unassembled WGS sequence"/>
</dbReference>
<dbReference type="AlphaFoldDB" id="A0A3S0YXT6"/>
<accession>A0A3S0YXT6</accession>
<comment type="caution">
    <text evidence="2">The sequence shown here is derived from an EMBL/GenBank/DDBJ whole genome shotgun (WGS) entry which is preliminary data.</text>
</comment>
<keyword evidence="1" id="KW-0812">Transmembrane</keyword>
<evidence type="ECO:0000313" key="2">
    <source>
        <dbReference type="EMBL" id="RUR32168.1"/>
    </source>
</evidence>
<dbReference type="RefSeq" id="WP_127061409.1">
    <property type="nucleotide sequence ID" value="NZ_RZHF01000010.1"/>
</dbReference>
<reference evidence="2 3" key="1">
    <citation type="submission" date="2018-12" db="EMBL/GenBank/DDBJ databases">
        <title>three novel Halomonas strain isolated from plants.</title>
        <authorList>
            <person name="Sun C."/>
        </authorList>
    </citation>
    <scope>NUCLEOTIDE SEQUENCE [LARGE SCALE GENOMIC DNA]</scope>
    <source>
        <strain evidence="2 3">JCM 18142</strain>
    </source>
</reference>
<dbReference type="OrthoDB" id="5526466at2"/>
<dbReference type="EMBL" id="RZHF01000010">
    <property type="protein sequence ID" value="RUR32168.1"/>
    <property type="molecule type" value="Genomic_DNA"/>
</dbReference>
<dbReference type="PANTHER" id="PTHR37953:SF1">
    <property type="entry name" value="UPF0127 PROTEIN MJ1496"/>
    <property type="match status" value="1"/>
</dbReference>